<dbReference type="Gene3D" id="3.30.70.141">
    <property type="entry name" value="Nucleoside diphosphate kinase-like domain"/>
    <property type="match status" value="1"/>
</dbReference>
<dbReference type="PATRIC" id="fig|1619031.3.peg.242"/>
<keyword evidence="4" id="KW-0808">Transferase</keyword>
<evidence type="ECO:0000256" key="1">
    <source>
        <dbReference type="ARBA" id="ARBA00001946"/>
    </source>
</evidence>
<evidence type="ECO:0000256" key="4">
    <source>
        <dbReference type="ARBA" id="ARBA00022679"/>
    </source>
</evidence>
<evidence type="ECO:0000256" key="5">
    <source>
        <dbReference type="ARBA" id="ARBA00022777"/>
    </source>
</evidence>
<dbReference type="InterPro" id="IPR034907">
    <property type="entry name" value="NDK-like_dom"/>
</dbReference>
<dbReference type="Proteomes" id="UP000034764">
    <property type="component" value="Unassembled WGS sequence"/>
</dbReference>
<dbReference type="SMART" id="SM00562">
    <property type="entry name" value="NDK"/>
    <property type="match status" value="1"/>
</dbReference>
<dbReference type="EC" id="2.7.4.6" evidence="3"/>
<feature type="domain" description="Nucleoside diphosphate kinase-like" evidence="7">
    <location>
        <begin position="6"/>
        <end position="186"/>
    </location>
</feature>
<comment type="caution">
    <text evidence="8">The sequence shown here is derived from an EMBL/GenBank/DDBJ whole genome shotgun (WGS) entry which is preliminary data.</text>
</comment>
<dbReference type="Pfam" id="PF00334">
    <property type="entry name" value="NDK"/>
    <property type="match status" value="2"/>
</dbReference>
<evidence type="ECO:0000256" key="3">
    <source>
        <dbReference type="ARBA" id="ARBA00012966"/>
    </source>
</evidence>
<dbReference type="EMBL" id="LBXD01000009">
    <property type="protein sequence ID" value="KKR23741.1"/>
    <property type="molecule type" value="Genomic_DNA"/>
</dbReference>
<organism evidence="8 9">
    <name type="scientific">Candidatus Yanofskybacteria bacterium GW2011_GWD2_39_48</name>
    <dbReference type="NCBI Taxonomy" id="1619031"/>
    <lineage>
        <taxon>Bacteria</taxon>
        <taxon>Candidatus Yanofskyibacteriota</taxon>
    </lineage>
</organism>
<gene>
    <name evidence="8" type="ORF">UT53_C0009G0035</name>
</gene>
<keyword evidence="5 8" id="KW-0418">Kinase</keyword>
<evidence type="ECO:0000313" key="8">
    <source>
        <dbReference type="EMBL" id="KKR23741.1"/>
    </source>
</evidence>
<sequence>MVHPKKEQTLILIKPDGLKRGLAGEVLKRFESRGLKIVGMKMVKASAEHVKKHYLSTKEQLEGMGNKTLDTLKQNGLDPIKTMGTDIPLEIGKMINNWNFEFISSSPVVAIVLEGLHAVDMARKIAGTTLPFRADIGTIRGDFSIDSPILGNLNKRPVRNIVHASGSIEESKREIRHWFLPKEIFDYQRAEEAVDYILLIFI</sequence>
<reference evidence="8 9" key="1">
    <citation type="journal article" date="2015" name="Nature">
        <title>rRNA introns, odd ribosomes, and small enigmatic genomes across a large radiation of phyla.</title>
        <authorList>
            <person name="Brown C.T."/>
            <person name="Hug L.A."/>
            <person name="Thomas B.C."/>
            <person name="Sharon I."/>
            <person name="Castelle C.J."/>
            <person name="Singh A."/>
            <person name="Wilkins M.J."/>
            <person name="Williams K.H."/>
            <person name="Banfield J.F."/>
        </authorList>
    </citation>
    <scope>NUCLEOTIDE SEQUENCE [LARGE SCALE GENOMIC DNA]</scope>
</reference>
<comment type="similarity">
    <text evidence="2 6">Belongs to the NDK family.</text>
</comment>
<comment type="cofactor">
    <cofactor evidence="1">
        <name>Mg(2+)</name>
        <dbReference type="ChEBI" id="CHEBI:18420"/>
    </cofactor>
</comment>
<evidence type="ECO:0000256" key="6">
    <source>
        <dbReference type="PROSITE-ProRule" id="PRU00706"/>
    </source>
</evidence>
<dbReference type="SUPFAM" id="SSF54919">
    <property type="entry name" value="Nucleoside diphosphate kinase, NDK"/>
    <property type="match status" value="1"/>
</dbReference>
<accession>A0A0G0PEZ6</accession>
<protein>
    <recommendedName>
        <fullName evidence="3">nucleoside-diphosphate kinase</fullName>
        <ecNumber evidence="3">2.7.4.6</ecNumber>
    </recommendedName>
</protein>
<evidence type="ECO:0000313" key="9">
    <source>
        <dbReference type="Proteomes" id="UP000034764"/>
    </source>
</evidence>
<name>A0A0G0PEZ6_9BACT</name>
<proteinExistence type="inferred from homology"/>
<evidence type="ECO:0000259" key="7">
    <source>
        <dbReference type="SMART" id="SM00562"/>
    </source>
</evidence>
<evidence type="ECO:0000256" key="2">
    <source>
        <dbReference type="ARBA" id="ARBA00008142"/>
    </source>
</evidence>
<dbReference type="PANTHER" id="PTHR11349">
    <property type="entry name" value="NUCLEOSIDE DIPHOSPHATE KINASE"/>
    <property type="match status" value="1"/>
</dbReference>
<dbReference type="InterPro" id="IPR036850">
    <property type="entry name" value="NDK-like_dom_sf"/>
</dbReference>
<dbReference type="PROSITE" id="PS51374">
    <property type="entry name" value="NDPK_LIKE"/>
    <property type="match status" value="1"/>
</dbReference>
<comment type="caution">
    <text evidence="6">Lacks conserved residue(s) required for the propagation of feature annotation.</text>
</comment>
<dbReference type="AlphaFoldDB" id="A0A0G0PEZ6"/>
<dbReference type="GO" id="GO:0004550">
    <property type="term" value="F:nucleoside diphosphate kinase activity"/>
    <property type="evidence" value="ECO:0007669"/>
    <property type="project" value="UniProtKB-EC"/>
</dbReference>